<dbReference type="Proteomes" id="UP000367750">
    <property type="component" value="Unassembled WGS sequence"/>
</dbReference>
<dbReference type="OrthoDB" id="2066200at2"/>
<gene>
    <name evidence="3" type="ORF">F4V43_18245</name>
</gene>
<dbReference type="AlphaFoldDB" id="A0A5J5FWJ2"/>
<evidence type="ECO:0000256" key="1">
    <source>
        <dbReference type="SAM" id="Coils"/>
    </source>
</evidence>
<accession>A0A5J5FWJ2</accession>
<keyword evidence="4" id="KW-1185">Reference proteome</keyword>
<comment type="caution">
    <text evidence="3">The sequence shown here is derived from an EMBL/GenBank/DDBJ whole genome shotgun (WGS) entry which is preliminary data.</text>
</comment>
<evidence type="ECO:0000313" key="3">
    <source>
        <dbReference type="EMBL" id="KAA8997231.1"/>
    </source>
</evidence>
<evidence type="ECO:0000313" key="4">
    <source>
        <dbReference type="Proteomes" id="UP000367750"/>
    </source>
</evidence>
<feature type="compositionally biased region" description="Basic and acidic residues" evidence="2">
    <location>
        <begin position="155"/>
        <end position="164"/>
    </location>
</feature>
<dbReference type="RefSeq" id="WP_150459696.1">
    <property type="nucleotide sequence ID" value="NZ_VYKK01000030.1"/>
</dbReference>
<protein>
    <submittedName>
        <fullName evidence="3">Zinc ribbon domain-containing protein</fullName>
    </submittedName>
</protein>
<feature type="region of interest" description="Disordered" evidence="2">
    <location>
        <begin position="155"/>
        <end position="177"/>
    </location>
</feature>
<reference evidence="3 4" key="1">
    <citation type="submission" date="2019-09" db="EMBL/GenBank/DDBJ databases">
        <title>Bacillus ochoae sp. nov., Paenibacillus whitsoniae sp. nov., Paenibacillus spiritus sp. nov. Isolated from the Mars Exploration Rover during spacecraft assembly.</title>
        <authorList>
            <person name="Seuylemezian A."/>
            <person name="Vaishampayan P."/>
        </authorList>
    </citation>
    <scope>NUCLEOTIDE SEQUENCE [LARGE SCALE GENOMIC DNA]</scope>
    <source>
        <strain evidence="3 4">MER_111</strain>
    </source>
</reference>
<name>A0A5J5FWJ2_9BACL</name>
<proteinExistence type="predicted"/>
<organism evidence="3 4">
    <name type="scientific">Paenibacillus spiritus</name>
    <dbReference type="NCBI Taxonomy" id="2496557"/>
    <lineage>
        <taxon>Bacteria</taxon>
        <taxon>Bacillati</taxon>
        <taxon>Bacillota</taxon>
        <taxon>Bacilli</taxon>
        <taxon>Bacillales</taxon>
        <taxon>Paenibacillaceae</taxon>
        <taxon>Paenibacillus</taxon>
    </lineage>
</organism>
<feature type="region of interest" description="Disordered" evidence="2">
    <location>
        <begin position="117"/>
        <end position="140"/>
    </location>
</feature>
<dbReference type="EMBL" id="VYKK01000030">
    <property type="protein sequence ID" value="KAA8997231.1"/>
    <property type="molecule type" value="Genomic_DNA"/>
</dbReference>
<sequence length="273" mass="30618">MNLLQRLKDGANRVSEKATNSVEIGKLNSRIAEIEREMDMEFLRMGRIFYEGYRGRDLTLAEGRMTELARTCSKHQEKIDDLRVRIAELKNERLCACGYVASMDARFCPQCGRKLESAAPAPAPEAPEYPAGGGSAAAGRDAAVIPEEGRVLHADDLPVIRKEAPAPQERGTDDYGDEAYGDEAYGEQPDFEDYALHEGGDERERRLAEELERERERQLELDRRIREWKSGGGYTEADDDGEPAGRDMVKCQICRADLPKGSMWCPRCGSEQI</sequence>
<keyword evidence="1" id="KW-0175">Coiled coil</keyword>
<feature type="coiled-coil region" evidence="1">
    <location>
        <begin position="65"/>
        <end position="92"/>
    </location>
</feature>
<evidence type="ECO:0000256" key="2">
    <source>
        <dbReference type="SAM" id="MobiDB-lite"/>
    </source>
</evidence>